<comment type="caution">
    <text evidence="2">The sequence shown here is derived from an EMBL/GenBank/DDBJ whole genome shotgun (WGS) entry which is preliminary data.</text>
</comment>
<protein>
    <recommendedName>
        <fullName evidence="4">Acyltransferase</fullName>
    </recommendedName>
</protein>
<keyword evidence="1" id="KW-1133">Transmembrane helix</keyword>
<reference evidence="2 3" key="1">
    <citation type="submission" date="2019-03" db="EMBL/GenBank/DDBJ databases">
        <title>Genomic Encyclopedia of Type Strains, Phase III (KMG-III): the genomes of soil and plant-associated and newly described type strains.</title>
        <authorList>
            <person name="Whitman W."/>
        </authorList>
    </citation>
    <scope>NUCLEOTIDE SEQUENCE [LARGE SCALE GENOMIC DNA]</scope>
    <source>
        <strain evidence="2 3">CECT 8455</strain>
    </source>
</reference>
<accession>A0A4R7D0Y0</accession>
<evidence type="ECO:0000256" key="1">
    <source>
        <dbReference type="SAM" id="Phobius"/>
    </source>
</evidence>
<feature type="transmembrane region" description="Helical" evidence="1">
    <location>
        <begin position="150"/>
        <end position="169"/>
    </location>
</feature>
<feature type="transmembrane region" description="Helical" evidence="1">
    <location>
        <begin position="120"/>
        <end position="138"/>
    </location>
</feature>
<evidence type="ECO:0008006" key="4">
    <source>
        <dbReference type="Google" id="ProtNLM"/>
    </source>
</evidence>
<evidence type="ECO:0000313" key="2">
    <source>
        <dbReference type="EMBL" id="TDS13671.1"/>
    </source>
</evidence>
<name>A0A4R7D0Y0_9FLAO</name>
<sequence length="175" mass="20387">MLTRKVIANLHATSYIHNTVKVKTNNLQTVNLNLYDYVKRRNGVPLGNSDSFRNMLSRSLGAGKFSIFWHYWNPVWGFYLGKYIFKPLKFILPSALSLIITFAFCGLVHDLVIMLLKRKFILLLTPWFLFMGIVLIISDYLKIDYSKFSWVVRASINLAIIFSCLFLAYQIKIYT</sequence>
<dbReference type="AlphaFoldDB" id="A0A4R7D0Y0"/>
<keyword evidence="3" id="KW-1185">Reference proteome</keyword>
<keyword evidence="1" id="KW-0472">Membrane</keyword>
<organism evidence="2 3">
    <name type="scientific">Maribacter caenipelagi</name>
    <dbReference type="NCBI Taxonomy" id="1447781"/>
    <lineage>
        <taxon>Bacteria</taxon>
        <taxon>Pseudomonadati</taxon>
        <taxon>Bacteroidota</taxon>
        <taxon>Flavobacteriia</taxon>
        <taxon>Flavobacteriales</taxon>
        <taxon>Flavobacteriaceae</taxon>
        <taxon>Maribacter</taxon>
    </lineage>
</organism>
<keyword evidence="1" id="KW-0812">Transmembrane</keyword>
<dbReference type="Proteomes" id="UP000295274">
    <property type="component" value="Unassembled WGS sequence"/>
</dbReference>
<feature type="transmembrane region" description="Helical" evidence="1">
    <location>
        <begin position="90"/>
        <end position="108"/>
    </location>
</feature>
<proteinExistence type="predicted"/>
<gene>
    <name evidence="2" type="ORF">DFQ03_2966</name>
</gene>
<dbReference type="EMBL" id="SNZW01000016">
    <property type="protein sequence ID" value="TDS13671.1"/>
    <property type="molecule type" value="Genomic_DNA"/>
</dbReference>
<evidence type="ECO:0000313" key="3">
    <source>
        <dbReference type="Proteomes" id="UP000295274"/>
    </source>
</evidence>